<protein>
    <submittedName>
        <fullName evidence="1">Uncharacterized protein</fullName>
    </submittedName>
</protein>
<dbReference type="Proteomes" id="UP001164746">
    <property type="component" value="Chromosome 11"/>
</dbReference>
<sequence length="162" mass="18577">MDCDSEWQKMMSLRLSSILDDIGVTKTMIRKRRRTWMTIGKMQTFYNCFMQETEVELSYVGSQVEGTTTIGLNSDIDGNVRFNTHVVIESVSEFCPSKKNLLMIKNENIAPQHCLLQRLRTDVALPVENAVTTGDVKDEQVASLNLLQNFWRFVKHSRTGIL</sequence>
<evidence type="ECO:0000313" key="1">
    <source>
        <dbReference type="EMBL" id="WAR19665.1"/>
    </source>
</evidence>
<keyword evidence="2" id="KW-1185">Reference proteome</keyword>
<organism evidence="1 2">
    <name type="scientific">Mya arenaria</name>
    <name type="common">Soft-shell clam</name>
    <dbReference type="NCBI Taxonomy" id="6604"/>
    <lineage>
        <taxon>Eukaryota</taxon>
        <taxon>Metazoa</taxon>
        <taxon>Spiralia</taxon>
        <taxon>Lophotrochozoa</taxon>
        <taxon>Mollusca</taxon>
        <taxon>Bivalvia</taxon>
        <taxon>Autobranchia</taxon>
        <taxon>Heteroconchia</taxon>
        <taxon>Euheterodonta</taxon>
        <taxon>Imparidentia</taxon>
        <taxon>Neoheterodontei</taxon>
        <taxon>Myida</taxon>
        <taxon>Myoidea</taxon>
        <taxon>Myidae</taxon>
        <taxon>Mya</taxon>
    </lineage>
</organism>
<reference evidence="1" key="1">
    <citation type="submission" date="2022-11" db="EMBL/GenBank/DDBJ databases">
        <title>Centuries of genome instability and evolution in soft-shell clam transmissible cancer (bioRxiv).</title>
        <authorList>
            <person name="Hart S.F.M."/>
            <person name="Yonemitsu M.A."/>
            <person name="Giersch R.M."/>
            <person name="Beal B.F."/>
            <person name="Arriagada G."/>
            <person name="Davis B.W."/>
            <person name="Ostrander E.A."/>
            <person name="Goff S.P."/>
            <person name="Metzger M.J."/>
        </authorList>
    </citation>
    <scope>NUCLEOTIDE SEQUENCE</scope>
    <source>
        <strain evidence="1">MELC-2E11</strain>
        <tissue evidence="1">Siphon/mantle</tissue>
    </source>
</reference>
<accession>A0ABY7FC38</accession>
<dbReference type="EMBL" id="CP111022">
    <property type="protein sequence ID" value="WAR19665.1"/>
    <property type="molecule type" value="Genomic_DNA"/>
</dbReference>
<gene>
    <name evidence="1" type="ORF">MAR_001503</name>
</gene>
<proteinExistence type="predicted"/>
<feature type="non-terminal residue" evidence="1">
    <location>
        <position position="1"/>
    </location>
</feature>
<name>A0ABY7FC38_MYAAR</name>
<evidence type="ECO:0000313" key="2">
    <source>
        <dbReference type="Proteomes" id="UP001164746"/>
    </source>
</evidence>